<organism evidence="3 4">
    <name type="scientific">Blastomonas marina</name>
    <dbReference type="NCBI Taxonomy" id="1867408"/>
    <lineage>
        <taxon>Bacteria</taxon>
        <taxon>Pseudomonadati</taxon>
        <taxon>Pseudomonadota</taxon>
        <taxon>Alphaproteobacteria</taxon>
        <taxon>Sphingomonadales</taxon>
        <taxon>Sphingomonadaceae</taxon>
        <taxon>Blastomonas</taxon>
    </lineage>
</organism>
<dbReference type="PANTHER" id="PTHR43135">
    <property type="entry name" value="ALPHA-D-RIBOSE 1-METHYLPHOSPHONATE 5-TRIPHOSPHATE DIPHOSPHATASE"/>
    <property type="match status" value="1"/>
</dbReference>
<comment type="caution">
    <text evidence="3">The sequence shown here is derived from an EMBL/GenBank/DDBJ whole genome shotgun (WGS) entry which is preliminary data.</text>
</comment>
<dbReference type="SUPFAM" id="SSF51556">
    <property type="entry name" value="Metallo-dependent hydrolases"/>
    <property type="match status" value="1"/>
</dbReference>
<protein>
    <submittedName>
        <fullName evidence="3">Amidohydrolase</fullName>
    </submittedName>
</protein>
<dbReference type="Pfam" id="PF07969">
    <property type="entry name" value="Amidohydro_3"/>
    <property type="match status" value="1"/>
</dbReference>
<evidence type="ECO:0000313" key="3">
    <source>
        <dbReference type="EMBL" id="GGA04487.1"/>
    </source>
</evidence>
<feature type="signal peptide" evidence="1">
    <location>
        <begin position="1"/>
        <end position="23"/>
    </location>
</feature>
<reference evidence="4" key="1">
    <citation type="journal article" date="2019" name="Int. J. Syst. Evol. Microbiol.">
        <title>The Global Catalogue of Microorganisms (GCM) 10K type strain sequencing project: providing services to taxonomists for standard genome sequencing and annotation.</title>
        <authorList>
            <consortium name="The Broad Institute Genomics Platform"/>
            <consortium name="The Broad Institute Genome Sequencing Center for Infectious Disease"/>
            <person name="Wu L."/>
            <person name="Ma J."/>
        </authorList>
    </citation>
    <scope>NUCLEOTIDE SEQUENCE [LARGE SCALE GENOMIC DNA]</scope>
    <source>
        <strain evidence="4">CGMCC 1.15297</strain>
    </source>
</reference>
<dbReference type="InterPro" id="IPR051781">
    <property type="entry name" value="Metallo-dep_Hydrolase"/>
</dbReference>
<evidence type="ECO:0000259" key="2">
    <source>
        <dbReference type="Pfam" id="PF07969"/>
    </source>
</evidence>
<dbReference type="InterPro" id="IPR013108">
    <property type="entry name" value="Amidohydro_3"/>
</dbReference>
<accession>A0ABQ1FA11</accession>
<dbReference type="Proteomes" id="UP000603317">
    <property type="component" value="Unassembled WGS sequence"/>
</dbReference>
<sequence length="402" mass="42671">MSARKFTIAAAIVASALSSTALAQDLVIRGERVYTMAGAAIENGVVVIEDGKIVAVGPEASTEVPEGYEQLSARVVTPGLVDAHTVVGLTGYSNQPDEQDFLETSSPIQPELRAIDAYNPDERLVDWVRGFGVTTLHTGHGTGTLISGQTMVVKTVGLTVDDAMVERRAMVAGNLGPGALGNGGKAPGTRPKQIAMLREALLKAQAAPEKKDEKPKRDLQAEVTRDVLAKKLPLMITANRAQDIMGALRLKQEFDLDLVIDGAAEAYLLLDELRDAGVSVILHPTMTRQFGDYANASFTTAAALREAGIPFALQSGYEAYVPKTRVVLWEAGFAVGHGLAFEDALRTVTIDAARIIGVGDRVGSLEPGKDGDIAMFDGDPFEYTTRVTGVVIDGVVVSREAN</sequence>
<dbReference type="InterPro" id="IPR032466">
    <property type="entry name" value="Metal_Hydrolase"/>
</dbReference>
<proteinExistence type="predicted"/>
<dbReference type="Gene3D" id="2.30.40.10">
    <property type="entry name" value="Urease, subunit C, domain 1"/>
    <property type="match status" value="1"/>
</dbReference>
<dbReference type="EMBL" id="BMID01000001">
    <property type="protein sequence ID" value="GGA04487.1"/>
    <property type="molecule type" value="Genomic_DNA"/>
</dbReference>
<dbReference type="InterPro" id="IPR011059">
    <property type="entry name" value="Metal-dep_hydrolase_composite"/>
</dbReference>
<keyword evidence="1" id="KW-0732">Signal</keyword>
<gene>
    <name evidence="3" type="ORF">GCM10010923_12290</name>
</gene>
<dbReference type="SUPFAM" id="SSF51338">
    <property type="entry name" value="Composite domain of metallo-dependent hydrolases"/>
    <property type="match status" value="1"/>
</dbReference>
<keyword evidence="4" id="KW-1185">Reference proteome</keyword>
<feature type="chain" id="PRO_5046258674" evidence="1">
    <location>
        <begin position="24"/>
        <end position="402"/>
    </location>
</feature>
<feature type="domain" description="Amidohydrolase 3" evidence="2">
    <location>
        <begin position="274"/>
        <end position="397"/>
    </location>
</feature>
<dbReference type="PANTHER" id="PTHR43135:SF3">
    <property type="entry name" value="ALPHA-D-RIBOSE 1-METHYLPHOSPHONATE 5-TRIPHOSPHATE DIPHOSPHATASE"/>
    <property type="match status" value="1"/>
</dbReference>
<evidence type="ECO:0000313" key="4">
    <source>
        <dbReference type="Proteomes" id="UP000603317"/>
    </source>
</evidence>
<dbReference type="Gene3D" id="3.20.20.140">
    <property type="entry name" value="Metal-dependent hydrolases"/>
    <property type="match status" value="1"/>
</dbReference>
<name>A0ABQ1FA11_9SPHN</name>
<evidence type="ECO:0000256" key="1">
    <source>
        <dbReference type="SAM" id="SignalP"/>
    </source>
</evidence>
<dbReference type="RefSeq" id="WP_188641866.1">
    <property type="nucleotide sequence ID" value="NZ_BMID01000001.1"/>
</dbReference>